<comment type="caution">
    <text evidence="2">The sequence shown here is derived from an EMBL/GenBank/DDBJ whole genome shotgun (WGS) entry which is preliminary data.</text>
</comment>
<dbReference type="EMBL" id="JAHCVI010000001">
    <property type="protein sequence ID" value="KAG7292686.1"/>
    <property type="molecule type" value="Genomic_DNA"/>
</dbReference>
<dbReference type="Proteomes" id="UP001197093">
    <property type="component" value="Unassembled WGS sequence"/>
</dbReference>
<gene>
    <name evidence="2" type="ORF">NEMBOFW57_002723</name>
</gene>
<keyword evidence="3" id="KW-1185">Reference proteome</keyword>
<name>A0AAD4F415_9PEZI</name>
<organism evidence="2 3">
    <name type="scientific">Staphylotrichum longicolle</name>
    <dbReference type="NCBI Taxonomy" id="669026"/>
    <lineage>
        <taxon>Eukaryota</taxon>
        <taxon>Fungi</taxon>
        <taxon>Dikarya</taxon>
        <taxon>Ascomycota</taxon>
        <taxon>Pezizomycotina</taxon>
        <taxon>Sordariomycetes</taxon>
        <taxon>Sordariomycetidae</taxon>
        <taxon>Sordariales</taxon>
        <taxon>Chaetomiaceae</taxon>
        <taxon>Staphylotrichum</taxon>
    </lineage>
</organism>
<evidence type="ECO:0000313" key="3">
    <source>
        <dbReference type="Proteomes" id="UP001197093"/>
    </source>
</evidence>
<protein>
    <submittedName>
        <fullName evidence="2">Uncharacterized protein</fullName>
    </submittedName>
</protein>
<sequence length="88" mass="9331">MGEAAGSAEAQPVQGLPVSWASWGRGLLGEEREDEQFGGSFARITSNRQAETTGRLTDLGPMRAMVTCRRTGESQSGCAPAFVIEASR</sequence>
<evidence type="ECO:0000256" key="1">
    <source>
        <dbReference type="SAM" id="MobiDB-lite"/>
    </source>
</evidence>
<proteinExistence type="predicted"/>
<feature type="region of interest" description="Disordered" evidence="1">
    <location>
        <begin position="31"/>
        <end position="50"/>
    </location>
</feature>
<dbReference type="AlphaFoldDB" id="A0AAD4F415"/>
<accession>A0AAD4F415</accession>
<evidence type="ECO:0000313" key="2">
    <source>
        <dbReference type="EMBL" id="KAG7292686.1"/>
    </source>
</evidence>
<reference evidence="2" key="1">
    <citation type="submission" date="2023-02" db="EMBL/GenBank/DDBJ databases">
        <authorList>
            <person name="Palmer J.M."/>
        </authorList>
    </citation>
    <scope>NUCLEOTIDE SEQUENCE</scope>
    <source>
        <strain evidence="2">FW57</strain>
    </source>
</reference>